<dbReference type="Gene3D" id="3.30.1330.120">
    <property type="entry name" value="2-methylcitrate dehydratase PrpD"/>
    <property type="match status" value="1"/>
</dbReference>
<feature type="domain" description="MmgE/PrpD C-terminal" evidence="3">
    <location>
        <begin position="264"/>
        <end position="408"/>
    </location>
</feature>
<dbReference type="AlphaFoldDB" id="A0A6G7K856"/>
<dbReference type="GO" id="GO:0016829">
    <property type="term" value="F:lyase activity"/>
    <property type="evidence" value="ECO:0007669"/>
    <property type="project" value="InterPro"/>
</dbReference>
<sequence length="435" mass="48515">MTSSNTDRLLDKILEPIVEKDHLISQARLAFTDYLASYVMALNEPVIREYGQAYHRDQSPVQPIQTDYQLTPEEAALFYGFAAHYLDIDDVHPHVQGHPSAVIFSALLATVESHDRWDDFFESYVIGLEVEGLLGQVMNPHLKTTGWHATSVLGVIAAATAIGCFKQYPRQKLNRLLSIAATESMGMAFQFGSDIKPLHAGLAAKQAVFTHELVSRTQISANTDPFSKEGGWFAALLDKPVELDFNNWLAPGQILEPGLWFKRHPFCSAAMTGHDAAELIVQQGGKMADLEEVIIHFSPNQDRALRYSEIKTPMEGKFSIEYVVWQVLTYGKIQSHLFEGETVPAAYHKDLQRIKRRYDLPAQPPTGRKVTITAQRKNGSQLTATVDIPKGAPQNPLSLQDIIGKINNAHLEVWITNLYSQPLSTNGLVKSAIMR</sequence>
<evidence type="ECO:0000313" key="5">
    <source>
        <dbReference type="Proteomes" id="UP000501451"/>
    </source>
</evidence>
<dbReference type="PANTHER" id="PTHR16943:SF8">
    <property type="entry name" value="2-METHYLCITRATE DEHYDRATASE"/>
    <property type="match status" value="1"/>
</dbReference>
<dbReference type="InterPro" id="IPR045337">
    <property type="entry name" value="MmgE_PrpD_C"/>
</dbReference>
<reference evidence="4 5" key="1">
    <citation type="journal article" date="2017" name="Int. J. Syst. Evol. Microbiol.">
        <title>Jeotgalibaca porci sp. nov. and Jeotgalibaca arthritidis sp. nov., isolated from pigs, and emended description of the genus Jeotgalibaca.</title>
        <authorList>
            <person name="Zamora L."/>
            <person name="Perez-Sancho M."/>
            <person name="Dominguez L."/>
            <person name="Fernandez-Garayzabal J.F."/>
            <person name="Vela A.I."/>
        </authorList>
    </citation>
    <scope>NUCLEOTIDE SEQUENCE [LARGE SCALE GENOMIC DNA]</scope>
    <source>
        <strain evidence="4 5">CECT 9157</strain>
    </source>
</reference>
<dbReference type="EMBL" id="CP049740">
    <property type="protein sequence ID" value="QII81444.1"/>
    <property type="molecule type" value="Genomic_DNA"/>
</dbReference>
<gene>
    <name evidence="4" type="ORF">G7057_02430</name>
</gene>
<keyword evidence="5" id="KW-1185">Reference proteome</keyword>
<evidence type="ECO:0000256" key="1">
    <source>
        <dbReference type="ARBA" id="ARBA00006174"/>
    </source>
</evidence>
<dbReference type="InterPro" id="IPR045336">
    <property type="entry name" value="MmgE_PrpD_N"/>
</dbReference>
<proteinExistence type="inferred from homology"/>
<dbReference type="SUPFAM" id="SSF103378">
    <property type="entry name" value="2-methylcitrate dehydratase PrpD"/>
    <property type="match status" value="1"/>
</dbReference>
<dbReference type="KEGG" id="jar:G7057_02430"/>
<evidence type="ECO:0000259" key="2">
    <source>
        <dbReference type="Pfam" id="PF03972"/>
    </source>
</evidence>
<name>A0A6G7K856_9LACT</name>
<accession>A0A6G7K856</accession>
<dbReference type="Pfam" id="PF19305">
    <property type="entry name" value="MmgE_PrpD_C"/>
    <property type="match status" value="1"/>
</dbReference>
<dbReference type="InterPro" id="IPR042183">
    <property type="entry name" value="MmgE/PrpD_sf_1"/>
</dbReference>
<dbReference type="InterPro" id="IPR005656">
    <property type="entry name" value="MmgE_PrpD"/>
</dbReference>
<dbReference type="RefSeq" id="WP_166161078.1">
    <property type="nucleotide sequence ID" value="NZ_CP049740.1"/>
</dbReference>
<comment type="similarity">
    <text evidence="1">Belongs to the PrpD family.</text>
</comment>
<evidence type="ECO:0000313" key="4">
    <source>
        <dbReference type="EMBL" id="QII81444.1"/>
    </source>
</evidence>
<protein>
    <submittedName>
        <fullName evidence="4">MmgE/PrpD family protein</fullName>
    </submittedName>
</protein>
<organism evidence="4 5">
    <name type="scientific">Jeotgalibaca arthritidis</name>
    <dbReference type="NCBI Taxonomy" id="1868794"/>
    <lineage>
        <taxon>Bacteria</taxon>
        <taxon>Bacillati</taxon>
        <taxon>Bacillota</taxon>
        <taxon>Bacilli</taxon>
        <taxon>Lactobacillales</taxon>
        <taxon>Carnobacteriaceae</taxon>
        <taxon>Jeotgalibaca</taxon>
    </lineage>
</organism>
<dbReference type="InterPro" id="IPR036148">
    <property type="entry name" value="MmgE/PrpD_sf"/>
</dbReference>
<feature type="domain" description="MmgE/PrpD N-terminal" evidence="2">
    <location>
        <begin position="21"/>
        <end position="239"/>
    </location>
</feature>
<dbReference type="InterPro" id="IPR042188">
    <property type="entry name" value="MmgE/PrpD_sf_2"/>
</dbReference>
<dbReference type="PANTHER" id="PTHR16943">
    <property type="entry name" value="2-METHYLCITRATE DEHYDRATASE-RELATED"/>
    <property type="match status" value="1"/>
</dbReference>
<dbReference type="Proteomes" id="UP000501451">
    <property type="component" value="Chromosome"/>
</dbReference>
<dbReference type="Gene3D" id="1.10.4100.10">
    <property type="entry name" value="2-methylcitrate dehydratase PrpD"/>
    <property type="match status" value="1"/>
</dbReference>
<dbReference type="Pfam" id="PF03972">
    <property type="entry name" value="MmgE_PrpD_N"/>
    <property type="match status" value="1"/>
</dbReference>
<evidence type="ECO:0000259" key="3">
    <source>
        <dbReference type="Pfam" id="PF19305"/>
    </source>
</evidence>